<protein>
    <submittedName>
        <fullName evidence="6">LysR family transcriptional regulator</fullName>
    </submittedName>
</protein>
<dbReference type="InterPro" id="IPR036388">
    <property type="entry name" value="WH-like_DNA-bd_sf"/>
</dbReference>
<dbReference type="InterPro" id="IPR036390">
    <property type="entry name" value="WH_DNA-bd_sf"/>
</dbReference>
<keyword evidence="4" id="KW-0804">Transcription</keyword>
<dbReference type="InterPro" id="IPR005119">
    <property type="entry name" value="LysR_subst-bd"/>
</dbReference>
<dbReference type="InterPro" id="IPR000847">
    <property type="entry name" value="LysR_HTH_N"/>
</dbReference>
<evidence type="ECO:0000256" key="3">
    <source>
        <dbReference type="ARBA" id="ARBA00023125"/>
    </source>
</evidence>
<evidence type="ECO:0000259" key="5">
    <source>
        <dbReference type="PROSITE" id="PS50931"/>
    </source>
</evidence>
<dbReference type="SUPFAM" id="SSF53850">
    <property type="entry name" value="Periplasmic binding protein-like II"/>
    <property type="match status" value="1"/>
</dbReference>
<evidence type="ECO:0000256" key="1">
    <source>
        <dbReference type="ARBA" id="ARBA00009437"/>
    </source>
</evidence>
<dbReference type="CDD" id="cd08460">
    <property type="entry name" value="PBP2_DntR_like_1"/>
    <property type="match status" value="1"/>
</dbReference>
<comment type="similarity">
    <text evidence="1">Belongs to the LysR transcriptional regulatory family.</text>
</comment>
<dbReference type="Pfam" id="PF03466">
    <property type="entry name" value="LysR_substrate"/>
    <property type="match status" value="1"/>
</dbReference>
<evidence type="ECO:0000313" key="7">
    <source>
        <dbReference type="Proteomes" id="UP001522868"/>
    </source>
</evidence>
<organism evidence="6 7">
    <name type="scientific">Streptomyces lichenis</name>
    <dbReference type="NCBI Taxonomy" id="2306967"/>
    <lineage>
        <taxon>Bacteria</taxon>
        <taxon>Bacillati</taxon>
        <taxon>Actinomycetota</taxon>
        <taxon>Actinomycetes</taxon>
        <taxon>Kitasatosporales</taxon>
        <taxon>Streptomycetaceae</taxon>
        <taxon>Streptomyces</taxon>
    </lineage>
</organism>
<dbReference type="Pfam" id="PF00126">
    <property type="entry name" value="HTH_1"/>
    <property type="match status" value="1"/>
</dbReference>
<accession>A0ABT0IE58</accession>
<proteinExistence type="inferred from homology"/>
<dbReference type="PANTHER" id="PTHR30118:SF15">
    <property type="entry name" value="TRANSCRIPTIONAL REGULATORY PROTEIN"/>
    <property type="match status" value="1"/>
</dbReference>
<dbReference type="Gene3D" id="3.40.190.10">
    <property type="entry name" value="Periplasmic binding protein-like II"/>
    <property type="match status" value="2"/>
</dbReference>
<evidence type="ECO:0000256" key="4">
    <source>
        <dbReference type="ARBA" id="ARBA00023163"/>
    </source>
</evidence>
<keyword evidence="2" id="KW-0805">Transcription regulation</keyword>
<dbReference type="EMBL" id="JALPTH010000019">
    <property type="protein sequence ID" value="MCK8679562.1"/>
    <property type="molecule type" value="Genomic_DNA"/>
</dbReference>
<dbReference type="SUPFAM" id="SSF46785">
    <property type="entry name" value="Winged helix' DNA-binding domain"/>
    <property type="match status" value="1"/>
</dbReference>
<dbReference type="Proteomes" id="UP001522868">
    <property type="component" value="Unassembled WGS sequence"/>
</dbReference>
<dbReference type="PANTHER" id="PTHR30118">
    <property type="entry name" value="HTH-TYPE TRANSCRIPTIONAL REGULATOR LEUO-RELATED"/>
    <property type="match status" value="1"/>
</dbReference>
<keyword evidence="7" id="KW-1185">Reference proteome</keyword>
<name>A0ABT0IE58_9ACTN</name>
<dbReference type="Gene3D" id="1.10.10.10">
    <property type="entry name" value="Winged helix-like DNA-binding domain superfamily/Winged helix DNA-binding domain"/>
    <property type="match status" value="1"/>
</dbReference>
<keyword evidence="3" id="KW-0238">DNA-binding</keyword>
<reference evidence="6 7" key="1">
    <citation type="submission" date="2022-04" db="EMBL/GenBank/DDBJ databases">
        <title>Streptomyces sp. nov. LCR6-01 isolated from Lichen of Dirinaria sp.</title>
        <authorList>
            <person name="Kanchanasin P."/>
            <person name="Tanasupawat S."/>
            <person name="Phongsopitanun W."/>
        </authorList>
    </citation>
    <scope>NUCLEOTIDE SEQUENCE [LARGE SCALE GENOMIC DNA]</scope>
    <source>
        <strain evidence="6 7">LCR6-01</strain>
    </source>
</reference>
<comment type="caution">
    <text evidence="6">The sequence shown here is derived from an EMBL/GenBank/DDBJ whole genome shotgun (WGS) entry which is preliminary data.</text>
</comment>
<gene>
    <name evidence="6" type="ORF">M1O15_19640</name>
</gene>
<sequence length="329" mass="35618">MGPSARPFPEPPPPGSLDLNLLVTLDMLLEEESVTAAAARLRLSAPAVSRALGRIRAALGDPVLVRAGRRLVPTPYAVELRPRVRALVEEARAVLVPQPAADPARLDRRFTLRANEMILAFFAARLIGAVSREAPGVVLRFLPEVPEETQALREGRLDLEIGVIARPEPEVLVERLGGTRLLGVVRPGHPLLDAVGRGGRAGARAFAAADHVGVSRKGRVRGPVDERLVELGLRRRVVAVLPSYTTALFLCRETDLVCLTPVGVAEHCPAALGLTTFEVPLPLPPLDIAMAWHPRDDADPGHQWLRDRVREVWRPDPGTTGCPDDRLPG</sequence>
<dbReference type="InterPro" id="IPR050389">
    <property type="entry name" value="LysR-type_TF"/>
</dbReference>
<evidence type="ECO:0000256" key="2">
    <source>
        <dbReference type="ARBA" id="ARBA00023015"/>
    </source>
</evidence>
<evidence type="ECO:0000313" key="6">
    <source>
        <dbReference type="EMBL" id="MCK8679562.1"/>
    </source>
</evidence>
<dbReference type="RefSeq" id="WP_248635260.1">
    <property type="nucleotide sequence ID" value="NZ_JALPTH010000019.1"/>
</dbReference>
<dbReference type="PROSITE" id="PS50931">
    <property type="entry name" value="HTH_LYSR"/>
    <property type="match status" value="1"/>
</dbReference>
<feature type="domain" description="HTH lysR-type" evidence="5">
    <location>
        <begin position="17"/>
        <end position="74"/>
    </location>
</feature>